<protein>
    <submittedName>
        <fullName evidence="2">Uncharacterized protein</fullName>
    </submittedName>
</protein>
<organism evidence="2 3">
    <name type="scientific">Thalassiosira oceanica</name>
    <name type="common">Marine diatom</name>
    <dbReference type="NCBI Taxonomy" id="159749"/>
    <lineage>
        <taxon>Eukaryota</taxon>
        <taxon>Sar</taxon>
        <taxon>Stramenopiles</taxon>
        <taxon>Ochrophyta</taxon>
        <taxon>Bacillariophyta</taxon>
        <taxon>Coscinodiscophyceae</taxon>
        <taxon>Thalassiosirophycidae</taxon>
        <taxon>Thalassiosirales</taxon>
        <taxon>Thalassiosiraceae</taxon>
        <taxon>Thalassiosira</taxon>
    </lineage>
</organism>
<feature type="region of interest" description="Disordered" evidence="1">
    <location>
        <begin position="35"/>
        <end position="83"/>
    </location>
</feature>
<evidence type="ECO:0000313" key="2">
    <source>
        <dbReference type="EMBL" id="EJK47632.1"/>
    </source>
</evidence>
<reference evidence="2 3" key="1">
    <citation type="journal article" date="2012" name="Genome Biol.">
        <title>Genome and low-iron response of an oceanic diatom adapted to chronic iron limitation.</title>
        <authorList>
            <person name="Lommer M."/>
            <person name="Specht M."/>
            <person name="Roy A.S."/>
            <person name="Kraemer L."/>
            <person name="Andreson R."/>
            <person name="Gutowska M.A."/>
            <person name="Wolf J."/>
            <person name="Bergner S.V."/>
            <person name="Schilhabel M.B."/>
            <person name="Klostermeier U.C."/>
            <person name="Beiko R.G."/>
            <person name="Rosenstiel P."/>
            <person name="Hippler M."/>
            <person name="Laroche J."/>
        </authorList>
    </citation>
    <scope>NUCLEOTIDE SEQUENCE [LARGE SCALE GENOMIC DNA]</scope>
    <source>
        <strain evidence="2 3">CCMP1005</strain>
    </source>
</reference>
<accession>K0RLP9</accession>
<feature type="compositionally biased region" description="Basic and acidic residues" evidence="1">
    <location>
        <begin position="64"/>
        <end position="77"/>
    </location>
</feature>
<dbReference type="AlphaFoldDB" id="K0RLP9"/>
<evidence type="ECO:0000313" key="3">
    <source>
        <dbReference type="Proteomes" id="UP000266841"/>
    </source>
</evidence>
<dbReference type="eggNOG" id="ENOG502TAG7">
    <property type="taxonomic scope" value="Eukaryota"/>
</dbReference>
<sequence length="219" mass="24242">MFQLQRPPLESSRRIASLGPIASCLREALDEIQRVDQDNEVSPPSSKVEDNSHSLASSSKRKRIDHDGDHEGARESDSESELSLDGTMSEAIFDAYIKSVASTNFVLGKEERSSKRRKGAADGACEAPPAMLTGEVDCVNRIGGQWRMVVNNAVMKRRTFIRIGNGMSDTQYRTRLSLDWDDSKDAQPPNEGEEESEANGSVIYRFPGKIQILAYDDST</sequence>
<name>K0RLP9_THAOC</name>
<evidence type="ECO:0000256" key="1">
    <source>
        <dbReference type="SAM" id="MobiDB-lite"/>
    </source>
</evidence>
<keyword evidence="3" id="KW-1185">Reference proteome</keyword>
<dbReference type="Proteomes" id="UP000266841">
    <property type="component" value="Unassembled WGS sequence"/>
</dbReference>
<dbReference type="EMBL" id="AGNL01046776">
    <property type="protein sequence ID" value="EJK47632.1"/>
    <property type="molecule type" value="Genomic_DNA"/>
</dbReference>
<comment type="caution">
    <text evidence="2">The sequence shown here is derived from an EMBL/GenBank/DDBJ whole genome shotgun (WGS) entry which is preliminary data.</text>
</comment>
<feature type="region of interest" description="Disordered" evidence="1">
    <location>
        <begin position="178"/>
        <end position="202"/>
    </location>
</feature>
<gene>
    <name evidence="2" type="ORF">THAOC_33636</name>
</gene>
<proteinExistence type="predicted"/>